<evidence type="ECO:0000256" key="1">
    <source>
        <dbReference type="SAM" id="MobiDB-lite"/>
    </source>
</evidence>
<keyword evidence="3" id="KW-1185">Reference proteome</keyword>
<feature type="compositionally biased region" description="Polar residues" evidence="1">
    <location>
        <begin position="46"/>
        <end position="55"/>
    </location>
</feature>
<proteinExistence type="predicted"/>
<protein>
    <submittedName>
        <fullName evidence="2">Uncharacterized protein</fullName>
    </submittedName>
</protein>
<sequence>MTKTRNIQIRLREDVPHERDILEYLDKYGTRSGLPKQWLIAGYENSVNGNTGSTKTESKCEPEKKPHAMSSFVAKG</sequence>
<dbReference type="Proteomes" id="UP000887104">
    <property type="component" value="Unassembled WGS sequence"/>
</dbReference>
<reference evidence="2" key="1">
    <citation type="submission" date="2021-05" db="EMBL/GenBank/DDBJ databases">
        <title>Molecular characterization for Shewanella algae harboring chromosomal blaOXA-55-like strains isolated from clinical and environment sample.</title>
        <authorList>
            <person name="Ohama Y."/>
            <person name="Aoki K."/>
            <person name="Harada S."/>
            <person name="Moriya K."/>
            <person name="Ishii Y."/>
            <person name="Tateda K."/>
        </authorList>
    </citation>
    <scope>NUCLEOTIDE SEQUENCE</scope>
    <source>
        <strain evidence="2">JCM 11563</strain>
    </source>
</reference>
<evidence type="ECO:0000313" key="3">
    <source>
        <dbReference type="Proteomes" id="UP000887104"/>
    </source>
</evidence>
<accession>A0ABQ4P5M3</accession>
<dbReference type="RefSeq" id="WP_220780113.1">
    <property type="nucleotide sequence ID" value="NZ_BPEY01000012.1"/>
</dbReference>
<feature type="region of interest" description="Disordered" evidence="1">
    <location>
        <begin position="46"/>
        <end position="76"/>
    </location>
</feature>
<evidence type="ECO:0000313" key="2">
    <source>
        <dbReference type="EMBL" id="GIU42818.1"/>
    </source>
</evidence>
<feature type="compositionally biased region" description="Basic and acidic residues" evidence="1">
    <location>
        <begin position="56"/>
        <end position="66"/>
    </location>
</feature>
<gene>
    <name evidence="2" type="ORF">TUM4438_10260</name>
</gene>
<name>A0ABQ4P5M3_9GAMM</name>
<organism evidence="2 3">
    <name type="scientific">Shewanella sairae</name>
    <dbReference type="NCBI Taxonomy" id="190310"/>
    <lineage>
        <taxon>Bacteria</taxon>
        <taxon>Pseudomonadati</taxon>
        <taxon>Pseudomonadota</taxon>
        <taxon>Gammaproteobacteria</taxon>
        <taxon>Alteromonadales</taxon>
        <taxon>Shewanellaceae</taxon>
        <taxon>Shewanella</taxon>
    </lineage>
</organism>
<dbReference type="EMBL" id="BPEY01000012">
    <property type="protein sequence ID" value="GIU42818.1"/>
    <property type="molecule type" value="Genomic_DNA"/>
</dbReference>
<comment type="caution">
    <text evidence="2">The sequence shown here is derived from an EMBL/GenBank/DDBJ whole genome shotgun (WGS) entry which is preliminary data.</text>
</comment>